<dbReference type="AlphaFoldDB" id="A0A7N9D626"/>
<keyword evidence="1" id="KW-0812">Transmembrane</keyword>
<dbReference type="PANTHER" id="PTHR46254">
    <property type="entry name" value="PROTEIN GVQW1-RELATED"/>
    <property type="match status" value="1"/>
</dbReference>
<sequence>MSVCVCVCVCVCVYPLGLKQYKADYNLFLTHLPLLSPLVLSLSFSLPNSQSVLPCFIIIIIIIIFYVLDRGSLCRQARVQWRDLSPLQSPPPGFKRFSCLSLPSSWDYRCVPPCPANFCVFSRDRVSPCWPGWSRSPDLVIRLPWPPKVLELEV</sequence>
<keyword evidence="1" id="KW-1133">Transmembrane helix</keyword>
<feature type="transmembrane region" description="Helical" evidence="1">
    <location>
        <begin position="51"/>
        <end position="68"/>
    </location>
</feature>
<evidence type="ECO:0000313" key="2">
    <source>
        <dbReference type="Ensembl" id="ENSMFAP00000057875.1"/>
    </source>
</evidence>
<keyword evidence="3" id="KW-1185">Reference proteome</keyword>
<accession>A0A7N9D626</accession>
<reference evidence="2" key="3">
    <citation type="submission" date="2025-09" db="UniProtKB">
        <authorList>
            <consortium name="Ensembl"/>
        </authorList>
    </citation>
    <scope>IDENTIFICATION</scope>
</reference>
<dbReference type="GeneTree" id="ENSGT00940000161627"/>
<dbReference type="Proteomes" id="UP000233100">
    <property type="component" value="Chromosome 11"/>
</dbReference>
<dbReference type="Ensembl" id="ENSMFAT00000079714.1">
    <property type="protein sequence ID" value="ENSMFAP00000057875.1"/>
    <property type="gene ID" value="ENSMFAG00000059233.1"/>
</dbReference>
<reference evidence="2 3" key="1">
    <citation type="submission" date="2013-03" db="EMBL/GenBank/DDBJ databases">
        <authorList>
            <person name="Warren W."/>
            <person name="Wilson R.K."/>
        </authorList>
    </citation>
    <scope>NUCLEOTIDE SEQUENCE</scope>
</reference>
<keyword evidence="1" id="KW-0472">Membrane</keyword>
<evidence type="ECO:0000256" key="1">
    <source>
        <dbReference type="SAM" id="Phobius"/>
    </source>
</evidence>
<dbReference type="PANTHER" id="PTHR46254:SF6">
    <property type="entry name" value="HIGH MOBILITY GROUP AT-HOOK 2"/>
    <property type="match status" value="1"/>
</dbReference>
<evidence type="ECO:0000313" key="3">
    <source>
        <dbReference type="Proteomes" id="UP000233100"/>
    </source>
</evidence>
<organism evidence="2 3">
    <name type="scientific">Macaca fascicularis</name>
    <name type="common">Crab-eating macaque</name>
    <name type="synonym">Cynomolgus monkey</name>
    <dbReference type="NCBI Taxonomy" id="9541"/>
    <lineage>
        <taxon>Eukaryota</taxon>
        <taxon>Metazoa</taxon>
        <taxon>Chordata</taxon>
        <taxon>Craniata</taxon>
        <taxon>Vertebrata</taxon>
        <taxon>Euteleostomi</taxon>
        <taxon>Mammalia</taxon>
        <taxon>Eutheria</taxon>
        <taxon>Euarchontoglires</taxon>
        <taxon>Primates</taxon>
        <taxon>Haplorrhini</taxon>
        <taxon>Catarrhini</taxon>
        <taxon>Cercopithecidae</taxon>
        <taxon>Cercopithecinae</taxon>
        <taxon>Macaca</taxon>
    </lineage>
</organism>
<name>A0A7N9D626_MACFA</name>
<reference evidence="2" key="2">
    <citation type="submission" date="2025-08" db="UniProtKB">
        <authorList>
            <consortium name="Ensembl"/>
        </authorList>
    </citation>
    <scope>IDENTIFICATION</scope>
</reference>
<protein>
    <submittedName>
        <fullName evidence="2">Uncharacterized protein</fullName>
    </submittedName>
</protein>
<proteinExistence type="predicted"/>